<dbReference type="PROSITE" id="PS50977">
    <property type="entry name" value="HTH_TETR_2"/>
    <property type="match status" value="1"/>
</dbReference>
<dbReference type="InterPro" id="IPR000524">
    <property type="entry name" value="Tscrpt_reg_HTH_GntR"/>
</dbReference>
<dbReference type="Gene3D" id="1.10.357.10">
    <property type="entry name" value="Tetracycline Repressor, domain 2"/>
    <property type="match status" value="1"/>
</dbReference>
<dbReference type="AlphaFoldDB" id="A0A853A430"/>
<dbReference type="GO" id="GO:0000976">
    <property type="term" value="F:transcription cis-regulatory region binding"/>
    <property type="evidence" value="ECO:0007669"/>
    <property type="project" value="TreeGrafter"/>
</dbReference>
<dbReference type="InterPro" id="IPR004111">
    <property type="entry name" value="Repressor_TetR_C"/>
</dbReference>
<evidence type="ECO:0000259" key="6">
    <source>
        <dbReference type="PROSITE" id="PS50949"/>
    </source>
</evidence>
<dbReference type="Pfam" id="PF02909">
    <property type="entry name" value="TetR_C_1"/>
    <property type="match status" value="1"/>
</dbReference>
<feature type="DNA-binding region" description="H-T-H motif" evidence="4">
    <location>
        <begin position="138"/>
        <end position="157"/>
    </location>
</feature>
<dbReference type="InterPro" id="IPR036271">
    <property type="entry name" value="Tet_transcr_reg_TetR-rel_C_sf"/>
</dbReference>
<evidence type="ECO:0000256" key="1">
    <source>
        <dbReference type="ARBA" id="ARBA00023015"/>
    </source>
</evidence>
<dbReference type="Gene3D" id="1.10.10.60">
    <property type="entry name" value="Homeodomain-like"/>
    <property type="match status" value="1"/>
</dbReference>
<feature type="domain" description="HTH gntR-type" evidence="6">
    <location>
        <begin position="9"/>
        <end position="77"/>
    </location>
</feature>
<dbReference type="SUPFAM" id="SSF46689">
    <property type="entry name" value="Homeodomain-like"/>
    <property type="match status" value="1"/>
</dbReference>
<evidence type="ECO:0000256" key="3">
    <source>
        <dbReference type="ARBA" id="ARBA00023163"/>
    </source>
</evidence>
<accession>A0A853A430</accession>
<dbReference type="SUPFAM" id="SSF46785">
    <property type="entry name" value="Winged helix' DNA-binding domain"/>
    <property type="match status" value="1"/>
</dbReference>
<dbReference type="InterPro" id="IPR036390">
    <property type="entry name" value="WH_DNA-bd_sf"/>
</dbReference>
<reference evidence="8 9" key="1">
    <citation type="submission" date="2020-07" db="EMBL/GenBank/DDBJ databases">
        <title>Sequencing the genomes of 1000 actinobacteria strains.</title>
        <authorList>
            <person name="Klenk H.-P."/>
        </authorList>
    </citation>
    <scope>NUCLEOTIDE SEQUENCE [LARGE SCALE GENOMIC DNA]</scope>
    <source>
        <strain evidence="8 9">DSM 42178</strain>
    </source>
</reference>
<protein>
    <submittedName>
        <fullName evidence="8">DNA-binding transcriptional regulator YhcF (GntR family)/AcrR family transcriptional regulator</fullName>
    </submittedName>
</protein>
<dbReference type="PANTHER" id="PTHR30055">
    <property type="entry name" value="HTH-TYPE TRANSCRIPTIONAL REGULATOR RUTR"/>
    <property type="match status" value="1"/>
</dbReference>
<feature type="region of interest" description="Disordered" evidence="5">
    <location>
        <begin position="334"/>
        <end position="360"/>
    </location>
</feature>
<organism evidence="8 9">
    <name type="scientific">Allostreptomyces psammosilenae</name>
    <dbReference type="NCBI Taxonomy" id="1892865"/>
    <lineage>
        <taxon>Bacteria</taxon>
        <taxon>Bacillati</taxon>
        <taxon>Actinomycetota</taxon>
        <taxon>Actinomycetes</taxon>
        <taxon>Kitasatosporales</taxon>
        <taxon>Streptomycetaceae</taxon>
        <taxon>Allostreptomyces</taxon>
    </lineage>
</organism>
<sequence>MAGPVARTEPPYLRIVNEIRARIDAGELRPGDRVPSTRRIVEEWGVAMATATKVLTTLRQQGLVLAVPGIGTVVAGSDMPPAAPPTGAAPTAAVAEAPARATTRRHTTGGTADNALTRERVVRTAIEIADAEGSTTLSMRRIAAELGVATMSLYRYVESKEELLALMMDAVFGEAELPQPGPQHWRDRLEQCARIQWSLYRRHPWVATLLSLTRPAVTPNGMTLIEWGMASFPPVDPRTVMHVSVTTVSYVRGVAVGLETEAEAQRATGITGQEWMRDMDPVFTEVVSSGAYPMYASFIDLPDDALDLDSLFEFGLERLLDGIEVLLSRTGAGSGEGAAAGSGGTRAYGSAGSGPDGSVG</sequence>
<dbReference type="Pfam" id="PF00392">
    <property type="entry name" value="GntR"/>
    <property type="match status" value="1"/>
</dbReference>
<keyword evidence="3" id="KW-0804">Transcription</keyword>
<comment type="caution">
    <text evidence="8">The sequence shown here is derived from an EMBL/GenBank/DDBJ whole genome shotgun (WGS) entry which is preliminary data.</text>
</comment>
<dbReference type="InterPro" id="IPR050109">
    <property type="entry name" value="HTH-type_TetR-like_transc_reg"/>
</dbReference>
<dbReference type="GO" id="GO:0003700">
    <property type="term" value="F:DNA-binding transcription factor activity"/>
    <property type="evidence" value="ECO:0007669"/>
    <property type="project" value="InterPro"/>
</dbReference>
<evidence type="ECO:0000313" key="9">
    <source>
        <dbReference type="Proteomes" id="UP000567795"/>
    </source>
</evidence>
<feature type="domain" description="HTH tetR-type" evidence="7">
    <location>
        <begin position="115"/>
        <end position="175"/>
    </location>
</feature>
<dbReference type="RefSeq" id="WP_179814196.1">
    <property type="nucleotide sequence ID" value="NZ_JACBZD010000001.1"/>
</dbReference>
<evidence type="ECO:0000256" key="5">
    <source>
        <dbReference type="SAM" id="MobiDB-lite"/>
    </source>
</evidence>
<feature type="compositionally biased region" description="Low complexity" evidence="5">
    <location>
        <begin position="85"/>
        <end position="101"/>
    </location>
</feature>
<dbReference type="EMBL" id="JACBZD010000001">
    <property type="protein sequence ID" value="NYI05461.1"/>
    <property type="molecule type" value="Genomic_DNA"/>
</dbReference>
<name>A0A853A430_9ACTN</name>
<dbReference type="InterPro" id="IPR036388">
    <property type="entry name" value="WH-like_DNA-bd_sf"/>
</dbReference>
<dbReference type="Gene3D" id="1.10.10.10">
    <property type="entry name" value="Winged helix-like DNA-binding domain superfamily/Winged helix DNA-binding domain"/>
    <property type="match status" value="1"/>
</dbReference>
<keyword evidence="2 4" id="KW-0238">DNA-binding</keyword>
<dbReference type="InterPro" id="IPR009057">
    <property type="entry name" value="Homeodomain-like_sf"/>
</dbReference>
<keyword evidence="1" id="KW-0805">Transcription regulation</keyword>
<dbReference type="InterPro" id="IPR001647">
    <property type="entry name" value="HTH_TetR"/>
</dbReference>
<keyword evidence="9" id="KW-1185">Reference proteome</keyword>
<dbReference type="Pfam" id="PF00440">
    <property type="entry name" value="TetR_N"/>
    <property type="match status" value="1"/>
</dbReference>
<dbReference type="SMART" id="SM00345">
    <property type="entry name" value="HTH_GNTR"/>
    <property type="match status" value="1"/>
</dbReference>
<proteinExistence type="predicted"/>
<dbReference type="Proteomes" id="UP000567795">
    <property type="component" value="Unassembled WGS sequence"/>
</dbReference>
<dbReference type="PANTHER" id="PTHR30055:SF151">
    <property type="entry name" value="TRANSCRIPTIONAL REGULATORY PROTEIN"/>
    <property type="match status" value="1"/>
</dbReference>
<evidence type="ECO:0000259" key="7">
    <source>
        <dbReference type="PROSITE" id="PS50977"/>
    </source>
</evidence>
<feature type="region of interest" description="Disordered" evidence="5">
    <location>
        <begin position="83"/>
        <end position="115"/>
    </location>
</feature>
<dbReference type="PROSITE" id="PS50949">
    <property type="entry name" value="HTH_GNTR"/>
    <property type="match status" value="1"/>
</dbReference>
<gene>
    <name evidence="8" type="ORF">FHU37_002404</name>
</gene>
<dbReference type="CDD" id="cd07377">
    <property type="entry name" value="WHTH_GntR"/>
    <property type="match status" value="1"/>
</dbReference>
<evidence type="ECO:0000313" key="8">
    <source>
        <dbReference type="EMBL" id="NYI05461.1"/>
    </source>
</evidence>
<dbReference type="SUPFAM" id="SSF48498">
    <property type="entry name" value="Tetracyclin repressor-like, C-terminal domain"/>
    <property type="match status" value="1"/>
</dbReference>
<dbReference type="GO" id="GO:0045892">
    <property type="term" value="P:negative regulation of DNA-templated transcription"/>
    <property type="evidence" value="ECO:0007669"/>
    <property type="project" value="InterPro"/>
</dbReference>
<evidence type="ECO:0000256" key="2">
    <source>
        <dbReference type="ARBA" id="ARBA00023125"/>
    </source>
</evidence>
<evidence type="ECO:0000256" key="4">
    <source>
        <dbReference type="PROSITE-ProRule" id="PRU00335"/>
    </source>
</evidence>